<name>A0A0L8MGB2_STRVG</name>
<organism evidence="1 2">
    <name type="scientific">Streptomyces virginiae</name>
    <name type="common">Streptomyces cinnamonensis</name>
    <dbReference type="NCBI Taxonomy" id="1961"/>
    <lineage>
        <taxon>Bacteria</taxon>
        <taxon>Bacillati</taxon>
        <taxon>Actinomycetota</taxon>
        <taxon>Actinomycetes</taxon>
        <taxon>Kitasatosporales</taxon>
        <taxon>Streptomycetaceae</taxon>
        <taxon>Streptomyces</taxon>
    </lineage>
</organism>
<dbReference type="EMBL" id="LGUV01000256">
    <property type="protein sequence ID" value="KOG49364.1"/>
    <property type="molecule type" value="Genomic_DNA"/>
</dbReference>
<dbReference type="Proteomes" id="UP000037084">
    <property type="component" value="Unassembled WGS sequence"/>
</dbReference>
<protein>
    <submittedName>
        <fullName evidence="1">Uncharacterized protein</fullName>
    </submittedName>
</protein>
<accession>A0A0L8MGB2</accession>
<reference evidence="2" key="1">
    <citation type="submission" date="2015-07" db="EMBL/GenBank/DDBJ databases">
        <authorList>
            <consortium name="Consortium for Microbial Forensics and Genomics (microFORGE)"/>
            <person name="Knight B.M."/>
            <person name="Roberts D.P."/>
            <person name="Lin D."/>
            <person name="Hari K."/>
            <person name="Fletcher J."/>
            <person name="Melcher U."/>
            <person name="Blagden T."/>
            <person name="Winegar R.A."/>
        </authorList>
    </citation>
    <scope>NUCLEOTIDE SEQUENCE [LARGE SCALE GENOMIC DNA]</scope>
    <source>
        <strain evidence="2">NRRL B-1447</strain>
    </source>
</reference>
<evidence type="ECO:0000313" key="1">
    <source>
        <dbReference type="EMBL" id="KOG49364.1"/>
    </source>
</evidence>
<proteinExistence type="predicted"/>
<sequence>MDVRTLERGWFSHTSIRAAKSSRWSRTAVSEPARLGTISAAASVPGTTTVCSSRAVKMSSTGRSAILGAWGRINVISRRRPALRIWAGDIFMKRDWL</sequence>
<evidence type="ECO:0000313" key="2">
    <source>
        <dbReference type="Proteomes" id="UP000037084"/>
    </source>
</evidence>
<comment type="caution">
    <text evidence="1">The sequence shown here is derived from an EMBL/GenBank/DDBJ whole genome shotgun (WGS) entry which is preliminary data.</text>
</comment>
<gene>
    <name evidence="1" type="ORF">ADK75_19475</name>
</gene>
<dbReference type="AlphaFoldDB" id="A0A0L8MGB2"/>